<dbReference type="AlphaFoldDB" id="X1A7L7"/>
<accession>X1A7L7</accession>
<name>X1A7L7_9ZZZZ</name>
<organism evidence="1">
    <name type="scientific">marine sediment metagenome</name>
    <dbReference type="NCBI Taxonomy" id="412755"/>
    <lineage>
        <taxon>unclassified sequences</taxon>
        <taxon>metagenomes</taxon>
        <taxon>ecological metagenomes</taxon>
    </lineage>
</organism>
<sequence>MAVGSRLNKQGMPVSSAQFVGVIKVMDRKEILAKLASGELTAEEADKLLEDQDKRKQNSLYCKVGNKGGISVYGFGSRFPVTLYVDQWEKLLDFGDGIRSFAKEHDSELKRKK</sequence>
<protein>
    <submittedName>
        <fullName evidence="1">Uncharacterized protein</fullName>
    </submittedName>
</protein>
<gene>
    <name evidence="1" type="ORF">S01H4_20644</name>
</gene>
<evidence type="ECO:0000313" key="1">
    <source>
        <dbReference type="EMBL" id="GAG66122.1"/>
    </source>
</evidence>
<reference evidence="1" key="1">
    <citation type="journal article" date="2014" name="Front. Microbiol.">
        <title>High frequency of phylogenetically diverse reductive dehalogenase-homologous genes in deep subseafloor sedimentary metagenomes.</title>
        <authorList>
            <person name="Kawai M."/>
            <person name="Futagami T."/>
            <person name="Toyoda A."/>
            <person name="Takaki Y."/>
            <person name="Nishi S."/>
            <person name="Hori S."/>
            <person name="Arai W."/>
            <person name="Tsubouchi T."/>
            <person name="Morono Y."/>
            <person name="Uchiyama I."/>
            <person name="Ito T."/>
            <person name="Fujiyama A."/>
            <person name="Inagaki F."/>
            <person name="Takami H."/>
        </authorList>
    </citation>
    <scope>NUCLEOTIDE SEQUENCE</scope>
    <source>
        <strain evidence="1">Expedition CK06-06</strain>
    </source>
</reference>
<comment type="caution">
    <text evidence="1">The sequence shown here is derived from an EMBL/GenBank/DDBJ whole genome shotgun (WGS) entry which is preliminary data.</text>
</comment>
<dbReference type="EMBL" id="BART01009295">
    <property type="protein sequence ID" value="GAG66122.1"/>
    <property type="molecule type" value="Genomic_DNA"/>
</dbReference>
<proteinExistence type="predicted"/>